<dbReference type="InterPro" id="IPR051816">
    <property type="entry name" value="Glycosyl_Hydrolase_31"/>
</dbReference>
<sequence>MPLFQRLDDGLEIRHRHEVIRIQSWGRDSLRVRAALHTISPDDHGALDHPPLADGPTVEVGVDRAEITQGRIRVVATLDRSEANPEVLLAFVDAVTGRELLREQREHFWSPGARVYLGNRAGAYELHQQFASYDDELLFGMGQRTHGRLNLKGLALDLVQRNGEVNIPFVLSNRGYGLLWNLPAVGRVEFAVNGTRWQAEQGRQIDYWITAGATPADILASYADATGHVPELPSWASGFWQSKLRYRTQAELLDVAREFARRELPLSVIVSDYFHWTAMGDYRFDPEEWPDPTAMVDELRELGVELMVSVWPTVSPLSENYADYRDRGLLVASDQGIEAHQSVRDKGMAEPMAVSFYDPTNPETREYVWDLIRRNYVSHGIGIWWLDASEPELNPSHPSNLSLFAGPGAQVVNIYPRDNARLFAEGMAADGLAPTVLFSRSAWAGSQKYGTAVWSGDIPATWESLAIQVRAGLNIALSGIPWWTTDIGGFHGGDASDPRYRELVIRWFQFGVFCPIFRLHGDREPRNSNGYAASGGPNEPWSFGDEAYEIIAGIIRLRERLRPYVHEQMELAARTGLPPMRPLFVDFPSDEAAWSIEDQFMFGPDILVAPVLAPGQTSRAVYLPAGGTWTDAWTGETLTGGQIVMVDAPLERIPVFTFEGAVLPLLPAERPEPAVSATTDEFDQALR</sequence>
<dbReference type="Gene3D" id="2.60.40.1760">
    <property type="entry name" value="glycosyl hydrolase (family 31)"/>
    <property type="match status" value="1"/>
</dbReference>
<dbReference type="Gene3D" id="3.20.20.80">
    <property type="entry name" value="Glycosidases"/>
    <property type="match status" value="1"/>
</dbReference>
<dbReference type="GO" id="GO:0030246">
    <property type="term" value="F:carbohydrate binding"/>
    <property type="evidence" value="ECO:0007669"/>
    <property type="project" value="InterPro"/>
</dbReference>
<keyword evidence="2 5" id="KW-0378">Hydrolase</keyword>
<reference evidence="5 6" key="1">
    <citation type="journal article" date="2014" name="J. Microbiol.">
        <title>Diaminobutyricibacter tongyongensis gen. nov., sp. nov. and Homoserinibacter gongjuensis gen. nov., sp. nov. belong to the family Microbacteriaceae.</title>
        <authorList>
            <person name="Kim S.J."/>
            <person name="Ahn J.H."/>
            <person name="Weon H.Y."/>
            <person name="Hamada M."/>
            <person name="Suzuki K."/>
            <person name="Kwon S.W."/>
        </authorList>
    </citation>
    <scope>NUCLEOTIDE SEQUENCE [LARGE SCALE GENOMIC DNA]</scope>
    <source>
        <strain evidence="5 6">NBRC 108724</strain>
    </source>
</reference>
<dbReference type="RefSeq" id="WP_163288638.1">
    <property type="nucleotide sequence ID" value="NZ_JAAGWY010000001.1"/>
</dbReference>
<dbReference type="SUPFAM" id="SSF51011">
    <property type="entry name" value="Glycosyl hydrolase domain"/>
    <property type="match status" value="1"/>
</dbReference>
<dbReference type="PANTHER" id="PTHR43863">
    <property type="entry name" value="HYDROLASE, PUTATIVE (AFU_ORTHOLOGUE AFUA_1G03140)-RELATED"/>
    <property type="match status" value="1"/>
</dbReference>
<name>A0A6L9XVG2_9MICO</name>
<accession>A0A6L9XVG2</accession>
<dbReference type="SUPFAM" id="SSF74650">
    <property type="entry name" value="Galactose mutarotase-like"/>
    <property type="match status" value="1"/>
</dbReference>
<keyword evidence="2" id="KW-0326">Glycosidase</keyword>
<dbReference type="InterPro" id="IPR013780">
    <property type="entry name" value="Glyco_hydro_b"/>
</dbReference>
<dbReference type="SUPFAM" id="SSF51445">
    <property type="entry name" value="(Trans)glycosidases"/>
    <property type="match status" value="1"/>
</dbReference>
<evidence type="ECO:0000313" key="6">
    <source>
        <dbReference type="Proteomes" id="UP000474967"/>
    </source>
</evidence>
<dbReference type="EMBL" id="JAAGWY010000001">
    <property type="protein sequence ID" value="NEN05422.1"/>
    <property type="molecule type" value="Genomic_DNA"/>
</dbReference>
<proteinExistence type="inferred from homology"/>
<feature type="domain" description="Glycoside hydrolase family 31 TIM barrel" evidence="3">
    <location>
        <begin position="231"/>
        <end position="567"/>
    </location>
</feature>
<protein>
    <submittedName>
        <fullName evidence="5">Glycoside hydrolase family 31 protein</fullName>
    </submittedName>
</protein>
<evidence type="ECO:0000256" key="1">
    <source>
        <dbReference type="ARBA" id="ARBA00007806"/>
    </source>
</evidence>
<organism evidence="5 6">
    <name type="scientific">Leifsonia tongyongensis</name>
    <dbReference type="NCBI Taxonomy" id="1268043"/>
    <lineage>
        <taxon>Bacteria</taxon>
        <taxon>Bacillati</taxon>
        <taxon>Actinomycetota</taxon>
        <taxon>Actinomycetes</taxon>
        <taxon>Micrococcales</taxon>
        <taxon>Microbacteriaceae</taxon>
        <taxon>Leifsonia</taxon>
    </lineage>
</organism>
<dbReference type="InterPro" id="IPR011013">
    <property type="entry name" value="Gal_mutarotase_sf_dom"/>
</dbReference>
<comment type="similarity">
    <text evidence="1 2">Belongs to the glycosyl hydrolase 31 family.</text>
</comment>
<evidence type="ECO:0000256" key="2">
    <source>
        <dbReference type="RuleBase" id="RU361185"/>
    </source>
</evidence>
<dbReference type="InterPro" id="IPR017853">
    <property type="entry name" value="GH"/>
</dbReference>
<evidence type="ECO:0000259" key="3">
    <source>
        <dbReference type="Pfam" id="PF01055"/>
    </source>
</evidence>
<dbReference type="CDD" id="cd06591">
    <property type="entry name" value="GH31_xylosidase_XylS"/>
    <property type="match status" value="1"/>
</dbReference>
<dbReference type="Proteomes" id="UP000474967">
    <property type="component" value="Unassembled WGS sequence"/>
</dbReference>
<dbReference type="Pfam" id="PF01055">
    <property type="entry name" value="Glyco_hydro_31_2nd"/>
    <property type="match status" value="1"/>
</dbReference>
<dbReference type="Gene3D" id="2.60.40.1180">
    <property type="entry name" value="Golgi alpha-mannosidase II"/>
    <property type="match status" value="1"/>
</dbReference>
<dbReference type="GO" id="GO:0005975">
    <property type="term" value="P:carbohydrate metabolic process"/>
    <property type="evidence" value="ECO:0007669"/>
    <property type="project" value="InterPro"/>
</dbReference>
<feature type="domain" description="Glycosyl hydrolase family 31 C-terminal" evidence="4">
    <location>
        <begin position="576"/>
        <end position="663"/>
    </location>
</feature>
<gene>
    <name evidence="5" type="ORF">G3T36_06015</name>
</gene>
<dbReference type="GO" id="GO:0004553">
    <property type="term" value="F:hydrolase activity, hydrolyzing O-glycosyl compounds"/>
    <property type="evidence" value="ECO:0007669"/>
    <property type="project" value="InterPro"/>
</dbReference>
<dbReference type="Pfam" id="PF21365">
    <property type="entry name" value="Glyco_hydro_31_3rd"/>
    <property type="match status" value="1"/>
</dbReference>
<dbReference type="PANTHER" id="PTHR43863:SF2">
    <property type="entry name" value="MALTASE-GLUCOAMYLASE"/>
    <property type="match status" value="1"/>
</dbReference>
<evidence type="ECO:0000313" key="5">
    <source>
        <dbReference type="EMBL" id="NEN05422.1"/>
    </source>
</evidence>
<dbReference type="CDD" id="cd14752">
    <property type="entry name" value="GH31_N"/>
    <property type="match status" value="1"/>
</dbReference>
<evidence type="ECO:0000259" key="4">
    <source>
        <dbReference type="Pfam" id="PF21365"/>
    </source>
</evidence>
<keyword evidence="6" id="KW-1185">Reference proteome</keyword>
<dbReference type="InterPro" id="IPR048395">
    <property type="entry name" value="Glyco_hydro_31_C"/>
</dbReference>
<dbReference type="AlphaFoldDB" id="A0A6L9XVG2"/>
<dbReference type="InterPro" id="IPR000322">
    <property type="entry name" value="Glyco_hydro_31_TIM"/>
</dbReference>
<comment type="caution">
    <text evidence="5">The sequence shown here is derived from an EMBL/GenBank/DDBJ whole genome shotgun (WGS) entry which is preliminary data.</text>
</comment>